<feature type="compositionally biased region" description="Acidic residues" evidence="1">
    <location>
        <begin position="39"/>
        <end position="62"/>
    </location>
</feature>
<dbReference type="Gene3D" id="2.160.20.10">
    <property type="entry name" value="Single-stranded right-handed beta-helix, Pectin lyase-like"/>
    <property type="match status" value="1"/>
</dbReference>
<reference evidence="3 4" key="1">
    <citation type="submission" date="2020-03" db="EMBL/GenBank/DDBJ databases">
        <title>Tamlana sp. nov, isolated from XXX.</title>
        <authorList>
            <person name="Cao W.R."/>
        </authorList>
    </citation>
    <scope>NUCLEOTIDE SEQUENCE [LARGE SCALE GENOMIC DNA]</scope>
    <source>
        <strain evidence="3 4">HST1-43</strain>
    </source>
</reference>
<proteinExistence type="predicted"/>
<evidence type="ECO:0000313" key="3">
    <source>
        <dbReference type="EMBL" id="NJX15164.1"/>
    </source>
</evidence>
<accession>A0ABX1DDL5</accession>
<name>A0ABX1DDL5_9FLAO</name>
<evidence type="ECO:0000256" key="1">
    <source>
        <dbReference type="SAM" id="MobiDB-lite"/>
    </source>
</evidence>
<keyword evidence="4" id="KW-1185">Reference proteome</keyword>
<evidence type="ECO:0000313" key="4">
    <source>
        <dbReference type="Proteomes" id="UP000760545"/>
    </source>
</evidence>
<dbReference type="InterPro" id="IPR006626">
    <property type="entry name" value="PbH1"/>
</dbReference>
<gene>
    <name evidence="3" type="ORF">HC176_06645</name>
</gene>
<feature type="region of interest" description="Disordered" evidence="1">
    <location>
        <begin position="39"/>
        <end position="64"/>
    </location>
</feature>
<dbReference type="EMBL" id="JAAVJS010000007">
    <property type="protein sequence ID" value="NJX15164.1"/>
    <property type="molecule type" value="Genomic_DNA"/>
</dbReference>
<comment type="caution">
    <text evidence="3">The sequence shown here is derived from an EMBL/GenBank/DDBJ whole genome shotgun (WGS) entry which is preliminary data.</text>
</comment>
<dbReference type="Proteomes" id="UP000760545">
    <property type="component" value="Unassembled WGS sequence"/>
</dbReference>
<dbReference type="SMART" id="SM00710">
    <property type="entry name" value="PbH1"/>
    <property type="match status" value="7"/>
</dbReference>
<organism evidence="3 4">
    <name type="scientific">Tamlana crocina</name>
    <dbReference type="NCBI Taxonomy" id="393006"/>
    <lineage>
        <taxon>Bacteria</taxon>
        <taxon>Pseudomonadati</taxon>
        <taxon>Bacteroidota</taxon>
        <taxon>Flavobacteriia</taxon>
        <taxon>Flavobacteriales</taxon>
        <taxon>Flavobacteriaceae</taxon>
        <taxon>Tamlana</taxon>
    </lineage>
</organism>
<dbReference type="InterPro" id="IPR011050">
    <property type="entry name" value="Pectin_lyase_fold/virulence"/>
</dbReference>
<protein>
    <recommendedName>
        <fullName evidence="2">Right handed beta helix domain-containing protein</fullName>
    </recommendedName>
</protein>
<evidence type="ECO:0000259" key="2">
    <source>
        <dbReference type="Pfam" id="PF13229"/>
    </source>
</evidence>
<dbReference type="PROSITE" id="PS51257">
    <property type="entry name" value="PROKAR_LIPOPROTEIN"/>
    <property type="match status" value="1"/>
</dbReference>
<dbReference type="InterPro" id="IPR039448">
    <property type="entry name" value="Beta_helix"/>
</dbReference>
<feature type="domain" description="Right handed beta helix" evidence="2">
    <location>
        <begin position="412"/>
        <end position="541"/>
    </location>
</feature>
<sequence>MKLPTNFYVMIVLLLFLSLSCNKEELFVEDLAQAEIIEETEKTEETEEANEDSDEQQEEEIDPTQPCDLSLEALVNDLTDNIVSINCFMDLEGKTINLPPNIAVKYEGGEIKNGTLVFSGGTIDSELLDISIELKGDVVLSTDTYTLVSSKWDIVEGKTTKEISLQNRENINQAIALVDRLEGHVFELTKIDAYFNVEANKVNREYSYKRSIRVPSNFHFKMNDDTFLRVQPTHFPAYALITTMVTDNAKISGGNLIGDRWEHDYSPINDIVGANRDEHGYGHVIWVIGAHNTIIDNVFVSQAIGEGIQIHSETIRDSNGELFAGTRTSENVVIKNCLVTECRRNNIAVVDAKGVLIENCEINDTGKGSQAYDASGNKIFSSAGTAPRYGIDLEALRYINDDGSMNEINKIDDVVIRNCSFRGNAAGDIDIYTVQNVIIENNYFDKWVANFAANDVVIRNNTFESRDPEITFGINIRSFVRNNREFNYNYQIYGNTIKGYKNGITVAGKNVSVNNNTITDCQVGIQLKGNANQLSFQGNTIKSDLPASFGYKCFNNSQNSYDLTMVNDFIDVTNRPLSFIGFNNEMSSNDIQVVFEGCTFNSKNKNNFFIHLNKAKHIEFKNNVSNTDFEIIDSENILLTNNAVKN</sequence>
<dbReference type="SUPFAM" id="SSF51126">
    <property type="entry name" value="Pectin lyase-like"/>
    <property type="match status" value="2"/>
</dbReference>
<dbReference type="InterPro" id="IPR012334">
    <property type="entry name" value="Pectin_lyas_fold"/>
</dbReference>
<dbReference type="Pfam" id="PF13229">
    <property type="entry name" value="Beta_helix"/>
    <property type="match status" value="1"/>
</dbReference>
<dbReference type="RefSeq" id="WP_167917410.1">
    <property type="nucleotide sequence ID" value="NZ_JAAVJS010000007.1"/>
</dbReference>